<sequence length="445" mass="49259">MENRPSRGPTLEPTLMEGVHQCTWHQDTLGWRSMIDFVVVSSDLRPYVLDTRVKRGAELSTDHHLVVSWIRWWRRKLDRPGRPKRMCEGLLGTSGQALCQGGLQLPPPGEASHRFRGRLGTLSLSGPCSLPPVSTGQFEAVDAGACRGGNPRTCWWTPEVRDAVKLKKESYRAMLACGTPDAVDRYRQAKQATARAVLEGKNLGLGGVCKWKYVAVRSVLRSSQWKENMAWERINIPPVITAGVAWMVVESSQGQQAGNELPVGPSWPQVLAGVRAAQDALALLLLRLARPTIGAAQGSDPLTGQLRVQDGGQRQAIWLNPDRLASPAQGWFVDTVDRSPAAGEGLHIERSQTIKLTCQILHQLFLCSPGDKNSQRKCTMRGISRLKLTLREGNGSMSIRSEIASLRSFGRTAVNVDNPQCSMGFYGRQAVHLHEQYHHHQQQRL</sequence>
<organism evidence="1 2">
    <name type="scientific">Scortum barcoo</name>
    <name type="common">barcoo grunter</name>
    <dbReference type="NCBI Taxonomy" id="214431"/>
    <lineage>
        <taxon>Eukaryota</taxon>
        <taxon>Metazoa</taxon>
        <taxon>Chordata</taxon>
        <taxon>Craniata</taxon>
        <taxon>Vertebrata</taxon>
        <taxon>Euteleostomi</taxon>
        <taxon>Actinopterygii</taxon>
        <taxon>Neopterygii</taxon>
        <taxon>Teleostei</taxon>
        <taxon>Neoteleostei</taxon>
        <taxon>Acanthomorphata</taxon>
        <taxon>Eupercaria</taxon>
        <taxon>Centrarchiformes</taxon>
        <taxon>Terapontoidei</taxon>
        <taxon>Terapontidae</taxon>
        <taxon>Scortum</taxon>
    </lineage>
</organism>
<keyword evidence="2" id="KW-1185">Reference proteome</keyword>
<dbReference type="EMBL" id="CM041543">
    <property type="protein sequence ID" value="KAI3363865.1"/>
    <property type="molecule type" value="Genomic_DNA"/>
</dbReference>
<gene>
    <name evidence="1" type="ORF">L3Q82_001221</name>
</gene>
<name>A0ACB8W865_9TELE</name>
<dbReference type="Proteomes" id="UP000831701">
    <property type="component" value="Chromosome 13"/>
</dbReference>
<evidence type="ECO:0000313" key="1">
    <source>
        <dbReference type="EMBL" id="KAI3363865.1"/>
    </source>
</evidence>
<protein>
    <submittedName>
        <fullName evidence="1">Uncharacterized protein</fullName>
    </submittedName>
</protein>
<comment type="caution">
    <text evidence="1">The sequence shown here is derived from an EMBL/GenBank/DDBJ whole genome shotgun (WGS) entry which is preliminary data.</text>
</comment>
<reference evidence="1" key="1">
    <citation type="submission" date="2022-04" db="EMBL/GenBank/DDBJ databases">
        <title>Jade perch genome.</title>
        <authorList>
            <person name="Chao B."/>
        </authorList>
    </citation>
    <scope>NUCLEOTIDE SEQUENCE</scope>
    <source>
        <strain evidence="1">CB-2022</strain>
    </source>
</reference>
<proteinExistence type="predicted"/>
<accession>A0ACB8W865</accession>
<evidence type="ECO:0000313" key="2">
    <source>
        <dbReference type="Proteomes" id="UP000831701"/>
    </source>
</evidence>